<proteinExistence type="predicted"/>
<keyword evidence="3" id="KW-1185">Reference proteome</keyword>
<feature type="region of interest" description="Disordered" evidence="1">
    <location>
        <begin position="1"/>
        <end position="40"/>
    </location>
</feature>
<feature type="compositionally biased region" description="Basic residues" evidence="1">
    <location>
        <begin position="1"/>
        <end position="11"/>
    </location>
</feature>
<comment type="caution">
    <text evidence="2">The sequence shown here is derived from an EMBL/GenBank/DDBJ whole genome shotgun (WGS) entry which is preliminary data.</text>
</comment>
<dbReference type="AlphaFoldDB" id="A0ABD1VD37"/>
<evidence type="ECO:0000313" key="3">
    <source>
        <dbReference type="Proteomes" id="UP001604277"/>
    </source>
</evidence>
<gene>
    <name evidence="2" type="ORF">Fot_16645</name>
</gene>
<evidence type="ECO:0000313" key="2">
    <source>
        <dbReference type="EMBL" id="KAL2535254.1"/>
    </source>
</evidence>
<feature type="compositionally biased region" description="Polar residues" evidence="1">
    <location>
        <begin position="31"/>
        <end position="40"/>
    </location>
</feature>
<evidence type="ECO:0000256" key="1">
    <source>
        <dbReference type="SAM" id="MobiDB-lite"/>
    </source>
</evidence>
<accession>A0ABD1VD37</accession>
<dbReference type="EMBL" id="JBFOLJ010000005">
    <property type="protein sequence ID" value="KAL2535254.1"/>
    <property type="molecule type" value="Genomic_DNA"/>
</dbReference>
<name>A0ABD1VD37_9LAMI</name>
<reference evidence="3" key="1">
    <citation type="submission" date="2024-07" db="EMBL/GenBank/DDBJ databases">
        <title>Two chromosome-level genome assemblies of Korean endemic species Abeliophyllum distichum and Forsythia ovata (Oleaceae).</title>
        <authorList>
            <person name="Jang H."/>
        </authorList>
    </citation>
    <scope>NUCLEOTIDE SEQUENCE [LARGE SCALE GENOMIC DNA]</scope>
</reference>
<dbReference type="Proteomes" id="UP001604277">
    <property type="component" value="Unassembled WGS sequence"/>
</dbReference>
<protein>
    <submittedName>
        <fullName evidence="2">Uncharacterized protein</fullName>
    </submittedName>
</protein>
<organism evidence="2 3">
    <name type="scientific">Forsythia ovata</name>
    <dbReference type="NCBI Taxonomy" id="205694"/>
    <lineage>
        <taxon>Eukaryota</taxon>
        <taxon>Viridiplantae</taxon>
        <taxon>Streptophyta</taxon>
        <taxon>Embryophyta</taxon>
        <taxon>Tracheophyta</taxon>
        <taxon>Spermatophyta</taxon>
        <taxon>Magnoliopsida</taxon>
        <taxon>eudicotyledons</taxon>
        <taxon>Gunneridae</taxon>
        <taxon>Pentapetalae</taxon>
        <taxon>asterids</taxon>
        <taxon>lamiids</taxon>
        <taxon>Lamiales</taxon>
        <taxon>Oleaceae</taxon>
        <taxon>Forsythieae</taxon>
        <taxon>Forsythia</taxon>
    </lineage>
</organism>
<sequence>MSDRTRKKKNKTNQQTPFRPKFPQIAYAPKSASTSPNALPSHYPSNTSYISSLFTTPSTTPASSHSSPFMGTETLLSAATLGQSIPGIGSRRGAHDCTRDNFSRLEWHRAEDNDVGTFRDFAFVVPCFVYGVVSSVIGKTPYLSFVAEAVNRQLE</sequence>